<sequence length="142" mass="15464">MNRVSRVTPVVLLLLAVGSGLLGWYFADKGERLDRFGITTGAVVAEQGTPGKHGHSTRVTFVTGKGERPEVPCDTCTKDLRKGERLDIRYDPQNPFDPVEQAGHPAGPEGARFFWIGAAALLALAVLTTWLRIRQTRAARPA</sequence>
<keyword evidence="1" id="KW-1133">Transmembrane helix</keyword>
<evidence type="ECO:0000256" key="1">
    <source>
        <dbReference type="SAM" id="Phobius"/>
    </source>
</evidence>
<comment type="caution">
    <text evidence="2">The sequence shown here is derived from an EMBL/GenBank/DDBJ whole genome shotgun (WGS) entry which is preliminary data.</text>
</comment>
<feature type="transmembrane region" description="Helical" evidence="1">
    <location>
        <begin position="113"/>
        <end position="133"/>
    </location>
</feature>
<evidence type="ECO:0000313" key="3">
    <source>
        <dbReference type="Proteomes" id="UP001589608"/>
    </source>
</evidence>
<protein>
    <submittedName>
        <fullName evidence="2">DUF3592 domain-containing protein</fullName>
    </submittedName>
</protein>
<dbReference type="Proteomes" id="UP001589608">
    <property type="component" value="Unassembled WGS sequence"/>
</dbReference>
<keyword evidence="3" id="KW-1185">Reference proteome</keyword>
<name>A0ABV5ML10_9ACTN</name>
<dbReference type="RefSeq" id="WP_223094487.1">
    <property type="nucleotide sequence ID" value="NZ_CP061913.1"/>
</dbReference>
<organism evidence="2 3">
    <name type="scientific">Dactylosporangium vinaceum</name>
    <dbReference type="NCBI Taxonomy" id="53362"/>
    <lineage>
        <taxon>Bacteria</taxon>
        <taxon>Bacillati</taxon>
        <taxon>Actinomycetota</taxon>
        <taxon>Actinomycetes</taxon>
        <taxon>Micromonosporales</taxon>
        <taxon>Micromonosporaceae</taxon>
        <taxon>Dactylosporangium</taxon>
    </lineage>
</organism>
<proteinExistence type="predicted"/>
<feature type="transmembrane region" description="Helical" evidence="1">
    <location>
        <begin position="7"/>
        <end position="27"/>
    </location>
</feature>
<reference evidence="2 3" key="1">
    <citation type="submission" date="2024-09" db="EMBL/GenBank/DDBJ databases">
        <authorList>
            <person name="Sun Q."/>
            <person name="Mori K."/>
        </authorList>
    </citation>
    <scope>NUCLEOTIDE SEQUENCE [LARGE SCALE GENOMIC DNA]</scope>
    <source>
        <strain evidence="2 3">JCM 3307</strain>
    </source>
</reference>
<gene>
    <name evidence="2" type="ORF">ACFFTR_41015</name>
</gene>
<dbReference type="EMBL" id="JBHMCA010000067">
    <property type="protein sequence ID" value="MFB9449499.1"/>
    <property type="molecule type" value="Genomic_DNA"/>
</dbReference>
<evidence type="ECO:0000313" key="2">
    <source>
        <dbReference type="EMBL" id="MFB9449499.1"/>
    </source>
</evidence>
<keyword evidence="1" id="KW-0472">Membrane</keyword>
<keyword evidence="1" id="KW-0812">Transmembrane</keyword>
<accession>A0ABV5ML10</accession>